<feature type="binding site" evidence="5">
    <location>
        <position position="113"/>
    </location>
    <ligand>
        <name>Zn(2+)</name>
        <dbReference type="ChEBI" id="CHEBI:29105"/>
    </ligand>
</feature>
<evidence type="ECO:0000256" key="4">
    <source>
        <dbReference type="ARBA" id="ARBA00022833"/>
    </source>
</evidence>
<dbReference type="GO" id="GO:0051604">
    <property type="term" value="P:protein maturation"/>
    <property type="evidence" value="ECO:0007669"/>
    <property type="project" value="InterPro"/>
</dbReference>
<dbReference type="Proteomes" id="UP000029980">
    <property type="component" value="Chromosome"/>
</dbReference>
<comment type="function">
    <text evidence="5">Involved in the maturation of [NiFe] hydrogenases. Required for nickel insertion into the metal center of the hydrogenase.</text>
</comment>
<evidence type="ECO:0000256" key="2">
    <source>
        <dbReference type="ARBA" id="ARBA00022596"/>
    </source>
</evidence>
<evidence type="ECO:0000313" key="7">
    <source>
        <dbReference type="Proteomes" id="UP000029980"/>
    </source>
</evidence>
<dbReference type="PROSITE" id="PS01249">
    <property type="entry name" value="HYPA"/>
    <property type="match status" value="1"/>
</dbReference>
<dbReference type="PANTHER" id="PTHR34535:SF3">
    <property type="entry name" value="HYDROGENASE MATURATION FACTOR HYPA"/>
    <property type="match status" value="1"/>
</dbReference>
<dbReference type="STRING" id="1505907.TEU_06250"/>
<dbReference type="PANTHER" id="PTHR34535">
    <property type="entry name" value="HYDROGENASE MATURATION FACTOR HYPA"/>
    <property type="match status" value="1"/>
</dbReference>
<keyword evidence="2 5" id="KW-0533">Nickel</keyword>
<evidence type="ECO:0000256" key="1">
    <source>
        <dbReference type="ARBA" id="ARBA00010748"/>
    </source>
</evidence>
<dbReference type="HOGENOM" id="CLU_126929_2_0_2"/>
<dbReference type="InterPro" id="IPR000688">
    <property type="entry name" value="HypA/HybF"/>
</dbReference>
<dbReference type="KEGG" id="teu:TEU_06250"/>
<dbReference type="NCBIfam" id="NF003008">
    <property type="entry name" value="PRK03824.1"/>
    <property type="match status" value="1"/>
</dbReference>
<dbReference type="EMBL" id="CP008887">
    <property type="protein sequence ID" value="AIU69959.1"/>
    <property type="molecule type" value="Genomic_DNA"/>
</dbReference>
<proteinExistence type="inferred from homology"/>
<accession>A0A097QU30</accession>
<evidence type="ECO:0000256" key="5">
    <source>
        <dbReference type="HAMAP-Rule" id="MF_00213"/>
    </source>
</evidence>
<sequence length="139" mass="15638">MHEWALADAIVRTVLDYAQKEGAQRVKAVKVVLGELQDVAEDIVKFAMEQMFAGTIAEGAEIIFEEEEAVFKCRNCGHTWKLKEVKDRFDERIKEDIHFIPEVVHAFLACPKCGSHDFEVVQGRGVYVAGIMIEKEGGV</sequence>
<gene>
    <name evidence="5 6" type="primary">hypA</name>
    <name evidence="6" type="ORF">TEU_06250</name>
</gene>
<organism evidence="6 7">
    <name type="scientific">Thermococcus eurythermalis</name>
    <dbReference type="NCBI Taxonomy" id="1505907"/>
    <lineage>
        <taxon>Archaea</taxon>
        <taxon>Methanobacteriati</taxon>
        <taxon>Methanobacteriota</taxon>
        <taxon>Thermococci</taxon>
        <taxon>Thermococcales</taxon>
        <taxon>Thermococcaceae</taxon>
        <taxon>Thermococcus</taxon>
    </lineage>
</organism>
<dbReference type="RefSeq" id="WP_050002933.1">
    <property type="nucleotide sequence ID" value="NZ_CP008887.1"/>
</dbReference>
<feature type="binding site" evidence="5">
    <location>
        <position position="76"/>
    </location>
    <ligand>
        <name>Zn(2+)</name>
        <dbReference type="ChEBI" id="CHEBI:29105"/>
    </ligand>
</feature>
<reference evidence="6 7" key="1">
    <citation type="journal article" date="2015" name="Int. J. Syst. Evol. Microbiol.">
        <title>Thermococcus eurythermalis sp. nov., a conditional piezophilic hyperthermophilic archaeon with a wide temperature range isolated from an oil-immersed chimney in the Guaymas Basin.</title>
        <authorList>
            <person name="Zhao W."/>
            <person name="Zeng X."/>
            <person name="Xiao X."/>
        </authorList>
    </citation>
    <scope>NUCLEOTIDE SEQUENCE [LARGE SCALE GENOMIC DNA]</scope>
    <source>
        <strain evidence="6 7">A501</strain>
    </source>
</reference>
<name>A0A097QU30_9EURY</name>
<protein>
    <recommendedName>
        <fullName evidence="5">Hydrogenase maturation factor HypA</fullName>
    </recommendedName>
</protein>
<evidence type="ECO:0000256" key="3">
    <source>
        <dbReference type="ARBA" id="ARBA00022723"/>
    </source>
</evidence>
<keyword evidence="3 5" id="KW-0479">Metal-binding</keyword>
<dbReference type="AlphaFoldDB" id="A0A097QU30"/>
<dbReference type="FunFam" id="3.30.2320.80:FF:000004">
    <property type="entry name" value="Hydrogenase maturation factor HypA"/>
    <property type="match status" value="1"/>
</dbReference>
<comment type="similarity">
    <text evidence="1 5">Belongs to the HypA/HybF family.</text>
</comment>
<evidence type="ECO:0000313" key="6">
    <source>
        <dbReference type="EMBL" id="AIU69959.1"/>
    </source>
</evidence>
<dbReference type="OrthoDB" id="36835at2157"/>
<dbReference type="Pfam" id="PF01155">
    <property type="entry name" value="HypA"/>
    <property type="match status" value="1"/>
</dbReference>
<dbReference type="GO" id="GO:0008270">
    <property type="term" value="F:zinc ion binding"/>
    <property type="evidence" value="ECO:0007669"/>
    <property type="project" value="UniProtKB-UniRule"/>
</dbReference>
<dbReference type="PIRSF" id="PIRSF004761">
    <property type="entry name" value="Hydrgn_mat_HypA"/>
    <property type="match status" value="1"/>
</dbReference>
<feature type="binding site" evidence="5">
    <location>
        <position position="110"/>
    </location>
    <ligand>
        <name>Zn(2+)</name>
        <dbReference type="ChEBI" id="CHEBI:29105"/>
    </ligand>
</feature>
<keyword evidence="4 5" id="KW-0862">Zinc</keyword>
<dbReference type="Gene3D" id="3.30.2320.80">
    <property type="match status" value="1"/>
</dbReference>
<dbReference type="GeneID" id="25153035"/>
<dbReference type="InterPro" id="IPR020538">
    <property type="entry name" value="Hydgase_Ni_incorp_HypA/HybF_CS"/>
</dbReference>
<keyword evidence="7" id="KW-1185">Reference proteome</keyword>
<dbReference type="GO" id="GO:0016151">
    <property type="term" value="F:nickel cation binding"/>
    <property type="evidence" value="ECO:0007669"/>
    <property type="project" value="UniProtKB-UniRule"/>
</dbReference>
<feature type="binding site" evidence="5">
    <location>
        <position position="2"/>
    </location>
    <ligand>
        <name>Ni(2+)</name>
        <dbReference type="ChEBI" id="CHEBI:49786"/>
    </ligand>
</feature>
<dbReference type="HAMAP" id="MF_00213">
    <property type="entry name" value="HypA_HybF"/>
    <property type="match status" value="1"/>
</dbReference>
<feature type="binding site" evidence="5">
    <location>
        <position position="73"/>
    </location>
    <ligand>
        <name>Zn(2+)</name>
        <dbReference type="ChEBI" id="CHEBI:29105"/>
    </ligand>
</feature>